<sequence length="484" mass="52829">MFWFGLCWGFRPDLIPMSSNLVIVKVVIDPPMCFASSSESNAIFFHASCQITLTLEFSSRLNVPATAANLEDLTKALNTNICVDRIGQPRVAHLLLKYQPLIGNFLDGPTVPRSEETPIEPTALYVAQPASDLPQVDHPDLVPTGEVSEMASPVDLFEVIAAEETGHREKSRSAPSAEESRPPQAVEEVEIEQVEELVRRPKRARVVDEQTNLPSSSSSVEIWVPKMTVAGDPMITSHTVFDTSDVEFSARVAQALTRAFCLPGDNQAAQGVDTAEARISGLHQHLKDKEAEHDKAMLDVLADAANSYGALEKKHFETTNQMKEAEEKAMTESEQRARAREEGKREGKAEGKQLILEEVKDQIQAVYNRSFQDGWKAALKKVDVPAALDLLLRDNTPLPYPKADLRESNKEDTEDEVDENDENEAEEVGDAQGDCAADSTPILIDDPPAPSGPAPIDSVPIPTDDPPAPVDSALVASAPPTETQ</sequence>
<proteinExistence type="predicted"/>
<feature type="region of interest" description="Disordered" evidence="1">
    <location>
        <begin position="322"/>
        <end position="350"/>
    </location>
</feature>
<accession>A0A2N9GH40</accession>
<evidence type="ECO:0000313" key="2">
    <source>
        <dbReference type="EMBL" id="SPC98464.1"/>
    </source>
</evidence>
<feature type="compositionally biased region" description="Acidic residues" evidence="1">
    <location>
        <begin position="412"/>
        <end position="429"/>
    </location>
</feature>
<name>A0A2N9GH40_FAGSY</name>
<dbReference type="EMBL" id="OIVN01001875">
    <property type="protein sequence ID" value="SPC98464.1"/>
    <property type="molecule type" value="Genomic_DNA"/>
</dbReference>
<gene>
    <name evidence="2" type="ORF">FSB_LOCUS26346</name>
</gene>
<protein>
    <submittedName>
        <fullName evidence="2">Uncharacterized protein</fullName>
    </submittedName>
</protein>
<reference evidence="2" key="1">
    <citation type="submission" date="2018-02" db="EMBL/GenBank/DDBJ databases">
        <authorList>
            <person name="Cohen D.B."/>
            <person name="Kent A.D."/>
        </authorList>
    </citation>
    <scope>NUCLEOTIDE SEQUENCE</scope>
</reference>
<organism evidence="2">
    <name type="scientific">Fagus sylvatica</name>
    <name type="common">Beechnut</name>
    <dbReference type="NCBI Taxonomy" id="28930"/>
    <lineage>
        <taxon>Eukaryota</taxon>
        <taxon>Viridiplantae</taxon>
        <taxon>Streptophyta</taxon>
        <taxon>Embryophyta</taxon>
        <taxon>Tracheophyta</taxon>
        <taxon>Spermatophyta</taxon>
        <taxon>Magnoliopsida</taxon>
        <taxon>eudicotyledons</taxon>
        <taxon>Gunneridae</taxon>
        <taxon>Pentapetalae</taxon>
        <taxon>rosids</taxon>
        <taxon>fabids</taxon>
        <taxon>Fagales</taxon>
        <taxon>Fagaceae</taxon>
        <taxon>Fagus</taxon>
    </lineage>
</organism>
<dbReference type="AlphaFoldDB" id="A0A2N9GH40"/>
<evidence type="ECO:0000256" key="1">
    <source>
        <dbReference type="SAM" id="MobiDB-lite"/>
    </source>
</evidence>
<feature type="region of interest" description="Disordered" evidence="1">
    <location>
        <begin position="164"/>
        <end position="187"/>
    </location>
</feature>
<feature type="region of interest" description="Disordered" evidence="1">
    <location>
        <begin position="395"/>
        <end position="484"/>
    </location>
</feature>